<feature type="transmembrane region" description="Helical" evidence="1">
    <location>
        <begin position="45"/>
        <end position="67"/>
    </location>
</feature>
<keyword evidence="1" id="KW-0812">Transmembrane</keyword>
<evidence type="ECO:0000256" key="1">
    <source>
        <dbReference type="SAM" id="Phobius"/>
    </source>
</evidence>
<proteinExistence type="predicted"/>
<feature type="non-terminal residue" evidence="2">
    <location>
        <position position="1"/>
    </location>
</feature>
<keyword evidence="1" id="KW-1133">Transmembrane helix</keyword>
<dbReference type="EMBL" id="GG749438">
    <property type="protein sequence ID" value="KMW67907.1"/>
    <property type="molecule type" value="Genomic_DNA"/>
</dbReference>
<evidence type="ECO:0000313" key="2">
    <source>
        <dbReference type="EMBL" id="KMW67907.1"/>
    </source>
</evidence>
<feature type="non-terminal residue" evidence="2">
    <location>
        <position position="159"/>
    </location>
</feature>
<name>A0A0J9EPF9_AJEDA</name>
<dbReference type="Proteomes" id="UP000007802">
    <property type="component" value="Unassembled WGS sequence"/>
</dbReference>
<dbReference type="AlphaFoldDB" id="A0A0J9EPF9"/>
<gene>
    <name evidence="2" type="ORF">BDDG_12425</name>
</gene>
<accession>A0A0J9EPF9</accession>
<reference evidence="2" key="1">
    <citation type="submission" date="2010-03" db="EMBL/GenBank/DDBJ databases">
        <title>Annotation of Blastomyces dermatitidis strain ATCC 18188.</title>
        <authorList>
            <consortium name="The Broad Institute Genome Sequencing Platform"/>
            <consortium name="Broad Institute Genome Sequencing Center for Infectious Disease."/>
            <person name="Cuomo C."/>
            <person name="Klein B."/>
            <person name="Sullivan T."/>
            <person name="Heitman J."/>
            <person name="Young S."/>
            <person name="Zeng Q."/>
            <person name="Gargeya S."/>
            <person name="Alvarado L."/>
            <person name="Berlin A.M."/>
            <person name="Chapman S.B."/>
            <person name="Chen Z."/>
            <person name="Freedman E."/>
            <person name="Gellesch M."/>
            <person name="Goldberg J."/>
            <person name="Griggs A."/>
            <person name="Gujja S."/>
            <person name="Heilman E."/>
            <person name="Heiman D."/>
            <person name="Howarth C."/>
            <person name="Mehta T."/>
            <person name="Neiman D."/>
            <person name="Pearson M."/>
            <person name="Roberts A."/>
            <person name="Saif S."/>
            <person name="Shea T."/>
            <person name="Shenoy N."/>
            <person name="Sisk P."/>
            <person name="Stolte C."/>
            <person name="Sykes S."/>
            <person name="White J."/>
            <person name="Yandava C."/>
            <person name="Haas B."/>
            <person name="Nusbaum C."/>
            <person name="Birren B."/>
        </authorList>
    </citation>
    <scope>NUCLEOTIDE SEQUENCE</scope>
    <source>
        <strain evidence="2">ATCC 18188</strain>
    </source>
</reference>
<sequence length="159" mass="17837">HYYSAYIRQFISKSSYIDRSVFINNSELNVESLIKNLKIVIMKKLLILYMTESSVSLSALSVSFSAAFSQSSTPVSVSGSPAPATSVPATSGFVTSAFITSSSCFKEMLYKLNKSYCKSFSFSSFLSNTDFPVKDICVFRNRNMNIILFYTYRYEAHTS</sequence>
<protein>
    <submittedName>
        <fullName evidence="2">Uncharacterized protein</fullName>
    </submittedName>
</protein>
<organism evidence="2">
    <name type="scientific">Ajellomyces dermatitidis (strain ATCC 18188 / CBS 674.68)</name>
    <name type="common">Blastomyces dermatitidis</name>
    <dbReference type="NCBI Taxonomy" id="653446"/>
    <lineage>
        <taxon>Eukaryota</taxon>
        <taxon>Fungi</taxon>
        <taxon>Dikarya</taxon>
        <taxon>Ascomycota</taxon>
        <taxon>Pezizomycotina</taxon>
        <taxon>Eurotiomycetes</taxon>
        <taxon>Eurotiomycetidae</taxon>
        <taxon>Onygenales</taxon>
        <taxon>Ajellomycetaceae</taxon>
        <taxon>Blastomyces</taxon>
    </lineage>
</organism>
<feature type="transmembrane region" description="Helical" evidence="1">
    <location>
        <begin position="87"/>
        <end position="105"/>
    </location>
</feature>
<keyword evidence="1" id="KW-0472">Membrane</keyword>